<dbReference type="Proteomes" id="UP000077589">
    <property type="component" value="Unassembled WGS sequence"/>
</dbReference>
<accession>A0A1A9RMG1</accession>
<protein>
    <submittedName>
        <fullName evidence="1">Uncharacterized protein</fullName>
    </submittedName>
</protein>
<evidence type="ECO:0000313" key="1">
    <source>
        <dbReference type="EMBL" id="OAM20794.1"/>
    </source>
</evidence>
<dbReference type="EMBL" id="LXSG01000022">
    <property type="protein sequence ID" value="OAM20794.1"/>
    <property type="molecule type" value="Genomic_DNA"/>
</dbReference>
<reference evidence="2" key="1">
    <citation type="submission" date="2016-05" db="EMBL/GenBank/DDBJ databases">
        <title>Draft genome of Corynebacterium afermentans subsp. afermentans LCDC 88199T.</title>
        <authorList>
            <person name="Bernier A.-M."/>
            <person name="Bernard K."/>
        </authorList>
    </citation>
    <scope>NUCLEOTIDE SEQUENCE [LARGE SCALE GENOMIC DNA]</scope>
    <source>
        <strain evidence="2">NML04-0072</strain>
    </source>
</reference>
<organism evidence="1 2">
    <name type="scientific">Eikenella corrodens</name>
    <dbReference type="NCBI Taxonomy" id="539"/>
    <lineage>
        <taxon>Bacteria</taxon>
        <taxon>Pseudomonadati</taxon>
        <taxon>Pseudomonadota</taxon>
        <taxon>Betaproteobacteria</taxon>
        <taxon>Neisseriales</taxon>
        <taxon>Neisseriaceae</taxon>
        <taxon>Eikenella</taxon>
    </lineage>
</organism>
<dbReference type="AlphaFoldDB" id="A0A1A9RMG1"/>
<name>A0A1A9RMG1_EIKCO</name>
<proteinExistence type="predicted"/>
<sequence>MRELNARGLIHDITEAKPGQIVLLSGRMQMVDLVLMNDLLEPALDMELSNMPSLTDAHRRKKREKAEENGTLIKMFSALPKLLQVRIFDDTKSTWCTIRHVDMMQDSFSIAMKHGVTVRGQWHVLAVLDALPDDTELDEKAFEYMTDLDNGYFTALLHIRTMMGRRFNEYGISPLAIFRKLT</sequence>
<evidence type="ECO:0000313" key="2">
    <source>
        <dbReference type="Proteomes" id="UP000077589"/>
    </source>
</evidence>
<gene>
    <name evidence="1" type="ORF">A7P90_03480</name>
</gene>
<comment type="caution">
    <text evidence="1">The sequence shown here is derived from an EMBL/GenBank/DDBJ whole genome shotgun (WGS) entry which is preliminary data.</text>
</comment>